<dbReference type="RefSeq" id="WP_208175534.1">
    <property type="nucleotide sequence ID" value="NZ_JAGETZ010000005.1"/>
</dbReference>
<dbReference type="InterPro" id="IPR052718">
    <property type="entry name" value="NmrA-type_oxidoreductase"/>
</dbReference>
<dbReference type="EMBL" id="JAGETZ010000005">
    <property type="protein sequence ID" value="MBO2009898.1"/>
    <property type="molecule type" value="Genomic_DNA"/>
</dbReference>
<proteinExistence type="predicted"/>
<dbReference type="Proteomes" id="UP000664369">
    <property type="component" value="Unassembled WGS sequence"/>
</dbReference>
<evidence type="ECO:0000313" key="2">
    <source>
        <dbReference type="EMBL" id="MBO2009898.1"/>
    </source>
</evidence>
<feature type="domain" description="NmrA-like" evidence="1">
    <location>
        <begin position="2"/>
        <end position="233"/>
    </location>
</feature>
<dbReference type="PANTHER" id="PTHR47129">
    <property type="entry name" value="QUINONE OXIDOREDUCTASE 2"/>
    <property type="match status" value="1"/>
</dbReference>
<comment type="caution">
    <text evidence="2">The sequence shown here is derived from an EMBL/GenBank/DDBJ whole genome shotgun (WGS) entry which is preliminary data.</text>
</comment>
<dbReference type="CDD" id="cd05269">
    <property type="entry name" value="TMR_SDR_a"/>
    <property type="match status" value="1"/>
</dbReference>
<reference evidence="2 3" key="1">
    <citation type="submission" date="2021-03" db="EMBL/GenBank/DDBJ databases">
        <authorList>
            <person name="Kim M.K."/>
        </authorList>
    </citation>
    <scope>NUCLEOTIDE SEQUENCE [LARGE SCALE GENOMIC DNA]</scope>
    <source>
        <strain evidence="2 3">BT442</strain>
    </source>
</reference>
<dbReference type="Gene3D" id="3.40.50.720">
    <property type="entry name" value="NAD(P)-binding Rossmann-like Domain"/>
    <property type="match status" value="1"/>
</dbReference>
<dbReference type="InterPro" id="IPR008030">
    <property type="entry name" value="NmrA-like"/>
</dbReference>
<dbReference type="Gene3D" id="3.90.25.10">
    <property type="entry name" value="UDP-galactose 4-epimerase, domain 1"/>
    <property type="match status" value="1"/>
</dbReference>
<protein>
    <submittedName>
        <fullName evidence="2">SDR family oxidoreductase</fullName>
    </submittedName>
</protein>
<dbReference type="InterPro" id="IPR036291">
    <property type="entry name" value="NAD(P)-bd_dom_sf"/>
</dbReference>
<evidence type="ECO:0000259" key="1">
    <source>
        <dbReference type="Pfam" id="PF05368"/>
    </source>
</evidence>
<dbReference type="Pfam" id="PF05368">
    <property type="entry name" value="NmrA"/>
    <property type="match status" value="1"/>
</dbReference>
<organism evidence="2 3">
    <name type="scientific">Hymenobacter negativus</name>
    <dbReference type="NCBI Taxonomy" id="2795026"/>
    <lineage>
        <taxon>Bacteria</taxon>
        <taxon>Pseudomonadati</taxon>
        <taxon>Bacteroidota</taxon>
        <taxon>Cytophagia</taxon>
        <taxon>Cytophagales</taxon>
        <taxon>Hymenobacteraceae</taxon>
        <taxon>Hymenobacter</taxon>
    </lineage>
</organism>
<name>A0ABS3QF99_9BACT</name>
<sequence length="286" mass="30852">MILVTGATGHLGTAVLQTLLQNTPTTQLAALVRDVQKAAALQAQGVSIRVGTYGDPAALDRAMQGIEQVLLISGGGEEEALQEHKNVVDAAKRAGVQCIAYTSRALKDPSTLVNELMGRHFDTEAYIQASGLPHILFRNILYMDVLPLFTGPNVLETGINLPAGAGQVSFALRRDMGEAIANVLLERNFTSRTYHFTGSETYSFHDVAAALTEASGKQVRYTPVEDEAFAAGMRQRGLPELAIERTIGFLTDIKNGQESEVSLDLATVLGRQPTSLREGVKQLYKL</sequence>
<dbReference type="PANTHER" id="PTHR47129:SF1">
    <property type="entry name" value="NMRA-LIKE DOMAIN-CONTAINING PROTEIN"/>
    <property type="match status" value="1"/>
</dbReference>
<accession>A0ABS3QF99</accession>
<gene>
    <name evidence="2" type="ORF">J4E00_12620</name>
</gene>
<dbReference type="SUPFAM" id="SSF51735">
    <property type="entry name" value="NAD(P)-binding Rossmann-fold domains"/>
    <property type="match status" value="1"/>
</dbReference>
<evidence type="ECO:0000313" key="3">
    <source>
        <dbReference type="Proteomes" id="UP000664369"/>
    </source>
</evidence>
<keyword evidence="3" id="KW-1185">Reference proteome</keyword>